<accession>N2BBX2</accession>
<dbReference type="GeneID" id="60657887"/>
<dbReference type="HOGENOM" id="CLU_3080523_0_0_7"/>
<gene>
    <name evidence="2" type="ORF">C826_01188</name>
    <name evidence="1" type="ORF">C826_02119</name>
</gene>
<protein>
    <submittedName>
        <fullName evidence="2">Uncharacterized protein</fullName>
    </submittedName>
</protein>
<reference evidence="2 3" key="1">
    <citation type="submission" date="2013-02" db="EMBL/GenBank/DDBJ databases">
        <title>The Genome Sequence of Helicobacter bilis WiWa.</title>
        <authorList>
            <consortium name="The Broad Institute Genome Sequencing Platform"/>
            <person name="Ward D."/>
            <person name="Overstreet A.-M.C."/>
            <person name="Ramer-Tait A.E."/>
            <person name="Phillips G.J."/>
            <person name="Wannemuehler M.J."/>
            <person name="Walker B."/>
            <person name="Young S.K."/>
            <person name="Zeng Q."/>
            <person name="Gargeya S."/>
            <person name="Fitzgerald M."/>
            <person name="Haas B."/>
            <person name="Abouelleil A."/>
            <person name="Alvarado L."/>
            <person name="Arachchi H.M."/>
            <person name="Berlin A.M."/>
            <person name="Chapman S.B."/>
            <person name="Dewar J."/>
            <person name="Goldberg J."/>
            <person name="Griggs A."/>
            <person name="Gujja S."/>
            <person name="Hansen M."/>
            <person name="Howarth C."/>
            <person name="Imamovic A."/>
            <person name="Larimer J."/>
            <person name="McCowan C."/>
            <person name="Murphy C."/>
            <person name="Neiman D."/>
            <person name="Pearson M."/>
            <person name="Priest M."/>
            <person name="Roberts A."/>
            <person name="Saif S."/>
            <person name="Shea T."/>
            <person name="Sisk P."/>
            <person name="Sykes S."/>
            <person name="Wortman J."/>
            <person name="Nusbaum C."/>
            <person name="Birren B."/>
        </authorList>
    </citation>
    <scope>NUCLEOTIDE SEQUENCE [LARGE SCALE GENOMIC DNA]</scope>
    <source>
        <strain evidence="2 3">WiWa</strain>
    </source>
</reference>
<name>N2BBX2_9HELI</name>
<evidence type="ECO:0000313" key="2">
    <source>
        <dbReference type="EMBL" id="EMZ39212.1"/>
    </source>
</evidence>
<dbReference type="EMBL" id="AQFW01000012">
    <property type="protein sequence ID" value="EMZ39212.1"/>
    <property type="molecule type" value="Genomic_DNA"/>
</dbReference>
<dbReference type="Proteomes" id="UP000012527">
    <property type="component" value="Unassembled WGS sequence"/>
</dbReference>
<proteinExistence type="predicted"/>
<organism evidence="2 3">
    <name type="scientific">Helicobacter bilis WiWa</name>
    <dbReference type="NCBI Taxonomy" id="1235804"/>
    <lineage>
        <taxon>Bacteria</taxon>
        <taxon>Pseudomonadati</taxon>
        <taxon>Campylobacterota</taxon>
        <taxon>Epsilonproteobacteria</taxon>
        <taxon>Campylobacterales</taxon>
        <taxon>Helicobacteraceae</taxon>
        <taxon>Helicobacter</taxon>
    </lineage>
</organism>
<dbReference type="RefSeq" id="WP_004087035.1">
    <property type="nucleotide sequence ID" value="NZ_KB822515.1"/>
</dbReference>
<comment type="caution">
    <text evidence="2">The sequence shown here is derived from an EMBL/GenBank/DDBJ whole genome shotgun (WGS) entry which is preliminary data.</text>
</comment>
<dbReference type="AlphaFoldDB" id="N2BBX2"/>
<dbReference type="PATRIC" id="fig|1235804.3.peg.1304"/>
<evidence type="ECO:0000313" key="3">
    <source>
        <dbReference type="Proteomes" id="UP000012527"/>
    </source>
</evidence>
<evidence type="ECO:0000313" key="1">
    <source>
        <dbReference type="EMBL" id="EMZ37257.1"/>
    </source>
</evidence>
<sequence length="52" mass="5982">MNTLYASMALDTIKETNPAKADTIKPEKIKKFKRNDIGQPDFTSTFFESKRN</sequence>
<dbReference type="EMBL" id="AQFW01000019">
    <property type="protein sequence ID" value="EMZ37257.1"/>
    <property type="molecule type" value="Genomic_DNA"/>
</dbReference>